<dbReference type="SUPFAM" id="SSF103256">
    <property type="entry name" value="Hypothetical protein TM0160"/>
    <property type="match status" value="1"/>
</dbReference>
<dbReference type="PANTHER" id="PTHR15160:SF1">
    <property type="entry name" value="VON HIPPEL-LINDAU DISEASE TUMOR SUPPRESSOR"/>
    <property type="match status" value="1"/>
</dbReference>
<dbReference type="PROSITE" id="PS51658">
    <property type="entry name" value="BFN"/>
    <property type="match status" value="1"/>
</dbReference>
<evidence type="ECO:0000313" key="2">
    <source>
        <dbReference type="EMBL" id="SME89982.1"/>
    </source>
</evidence>
<sequence length="159" mass="17207">MVEMKIYGLAVDNDSDAPVLVLKNEELEIVLPIWIGAIEAMAISLVLDEVAFPRPMTHDLLLDTITALGGKVLSVDIVDVENGTFYAEVIIDCNGDVKAIDSRPSDAVALAVRAKCPVRAAQKVIDIAATTDGEAKIREGDGISDEFEELSPDDFKYKM</sequence>
<evidence type="ECO:0000313" key="3">
    <source>
        <dbReference type="Proteomes" id="UP000192906"/>
    </source>
</evidence>
<dbReference type="OrthoDB" id="9788698at2"/>
<keyword evidence="3" id="KW-1185">Reference proteome</keyword>
<dbReference type="PANTHER" id="PTHR15160">
    <property type="entry name" value="VON HIPPEL-LINDAU PROTEIN"/>
    <property type="match status" value="1"/>
</dbReference>
<proteinExistence type="predicted"/>
<reference evidence="3" key="1">
    <citation type="submission" date="2017-04" db="EMBL/GenBank/DDBJ databases">
        <authorList>
            <person name="Varghese N."/>
            <person name="Submissions S."/>
        </authorList>
    </citation>
    <scope>NUCLEOTIDE SEQUENCE [LARGE SCALE GENOMIC DNA]</scope>
    <source>
        <strain evidence="3">K3S</strain>
    </source>
</reference>
<protein>
    <recommendedName>
        <fullName evidence="1">BFN domain-containing protein</fullName>
    </recommendedName>
</protein>
<name>A0A1X7C4R8_9BACT</name>
<dbReference type="InterPro" id="IPR036104">
    <property type="entry name" value="BFN_sf"/>
</dbReference>
<accession>A0A1X7C4R8</accession>
<dbReference type="RefSeq" id="WP_085097397.1">
    <property type="nucleotide sequence ID" value="NZ_FWZU01000001.1"/>
</dbReference>
<dbReference type="Proteomes" id="UP000192906">
    <property type="component" value="Unassembled WGS sequence"/>
</dbReference>
<organism evidence="2 3">
    <name type="scientific">Desulfovibrio gilichinskyi</name>
    <dbReference type="NCBI Taxonomy" id="1519643"/>
    <lineage>
        <taxon>Bacteria</taxon>
        <taxon>Pseudomonadati</taxon>
        <taxon>Thermodesulfobacteriota</taxon>
        <taxon>Desulfovibrionia</taxon>
        <taxon>Desulfovibrionales</taxon>
        <taxon>Desulfovibrionaceae</taxon>
        <taxon>Desulfovibrio</taxon>
    </lineage>
</organism>
<evidence type="ECO:0000259" key="1">
    <source>
        <dbReference type="PROSITE" id="PS51658"/>
    </source>
</evidence>
<feature type="domain" description="BFN" evidence="1">
    <location>
        <begin position="1"/>
        <end position="132"/>
    </location>
</feature>
<dbReference type="EMBL" id="FWZU01000001">
    <property type="protein sequence ID" value="SME89982.1"/>
    <property type="molecule type" value="Genomic_DNA"/>
</dbReference>
<dbReference type="AlphaFoldDB" id="A0A1X7C4R8"/>
<dbReference type="InterPro" id="IPR003729">
    <property type="entry name" value="Bi_nuclease_dom"/>
</dbReference>
<dbReference type="STRING" id="1519643.SAMN06295933_0348"/>
<dbReference type="Pfam" id="PF02577">
    <property type="entry name" value="BFN_dom"/>
    <property type="match status" value="1"/>
</dbReference>
<dbReference type="GO" id="GO:0004518">
    <property type="term" value="F:nuclease activity"/>
    <property type="evidence" value="ECO:0007669"/>
    <property type="project" value="InterPro"/>
</dbReference>
<dbReference type="Gene3D" id="3.10.690.10">
    <property type="entry name" value="Bifunctional nuclease domain"/>
    <property type="match status" value="1"/>
</dbReference>
<gene>
    <name evidence="2" type="ORF">SAMN06295933_0348</name>
</gene>